<keyword evidence="12 15" id="KW-1133">Transmembrane helix</keyword>
<evidence type="ECO:0000256" key="11">
    <source>
        <dbReference type="ARBA" id="ARBA00022840"/>
    </source>
</evidence>
<dbReference type="PRINTS" id="PR00344">
    <property type="entry name" value="BCTRLSENSOR"/>
</dbReference>
<dbReference type="GO" id="GO:0004721">
    <property type="term" value="F:phosphoprotein phosphatase activity"/>
    <property type="evidence" value="ECO:0007669"/>
    <property type="project" value="InterPro"/>
</dbReference>
<keyword evidence="10 17" id="KW-0418">Kinase</keyword>
<evidence type="ECO:0000259" key="16">
    <source>
        <dbReference type="PROSITE" id="PS50109"/>
    </source>
</evidence>
<dbReference type="InterPro" id="IPR005467">
    <property type="entry name" value="His_kinase_dom"/>
</dbReference>
<dbReference type="Pfam" id="PF00512">
    <property type="entry name" value="HisKA"/>
    <property type="match status" value="1"/>
</dbReference>
<dbReference type="InterPro" id="IPR021766">
    <property type="entry name" value="PhoR_N"/>
</dbReference>
<dbReference type="KEGG" id="tzo:THMIRHAT_06310"/>
<gene>
    <name evidence="17" type="primary">phoR</name>
    <name evidence="17" type="ORF">THMIRHAT_06310</name>
</gene>
<evidence type="ECO:0000256" key="14">
    <source>
        <dbReference type="ARBA" id="ARBA00023136"/>
    </source>
</evidence>
<keyword evidence="11" id="KW-0067">ATP-binding</keyword>
<dbReference type="GO" id="GO:0016036">
    <property type="term" value="P:cellular response to phosphate starvation"/>
    <property type="evidence" value="ECO:0007669"/>
    <property type="project" value="TreeGrafter"/>
</dbReference>
<dbReference type="EMBL" id="AP021888">
    <property type="protein sequence ID" value="BBP42885.1"/>
    <property type="molecule type" value="Genomic_DNA"/>
</dbReference>
<comment type="subcellular location">
    <subcellularLocation>
        <location evidence="2">Cell membrane</location>
    </subcellularLocation>
</comment>
<dbReference type="SMART" id="SM00388">
    <property type="entry name" value="HisKA"/>
    <property type="match status" value="1"/>
</dbReference>
<feature type="transmembrane region" description="Helical" evidence="15">
    <location>
        <begin position="14"/>
        <end position="31"/>
    </location>
</feature>
<evidence type="ECO:0000256" key="3">
    <source>
        <dbReference type="ARBA" id="ARBA00012438"/>
    </source>
</evidence>
<dbReference type="InterPro" id="IPR050351">
    <property type="entry name" value="BphY/WalK/GraS-like"/>
</dbReference>
<evidence type="ECO:0000256" key="4">
    <source>
        <dbReference type="ARBA" id="ARBA00022448"/>
    </source>
</evidence>
<evidence type="ECO:0000256" key="15">
    <source>
        <dbReference type="SAM" id="Phobius"/>
    </source>
</evidence>
<feature type="domain" description="Histidine kinase" evidence="16">
    <location>
        <begin position="214"/>
        <end position="430"/>
    </location>
</feature>
<keyword evidence="14 15" id="KW-0472">Membrane</keyword>
<dbReference type="EC" id="2.7.13.3" evidence="3"/>
<organism evidence="17 18">
    <name type="scientific">Thiosulfativibrio zosterae</name>
    <dbReference type="NCBI Taxonomy" id="2675053"/>
    <lineage>
        <taxon>Bacteria</taxon>
        <taxon>Pseudomonadati</taxon>
        <taxon>Pseudomonadota</taxon>
        <taxon>Gammaproteobacteria</taxon>
        <taxon>Thiotrichales</taxon>
        <taxon>Piscirickettsiaceae</taxon>
        <taxon>Thiosulfativibrio</taxon>
    </lineage>
</organism>
<dbReference type="PANTHER" id="PTHR45453">
    <property type="entry name" value="PHOSPHATE REGULON SENSOR PROTEIN PHOR"/>
    <property type="match status" value="1"/>
</dbReference>
<comment type="catalytic activity">
    <reaction evidence="1">
        <text>ATP + protein L-histidine = ADP + protein N-phospho-L-histidine.</text>
        <dbReference type="EC" id="2.7.13.3"/>
    </reaction>
</comment>
<accession>A0A6F8PLC2</accession>
<keyword evidence="4" id="KW-0813">Transport</keyword>
<dbReference type="NCBIfam" id="TIGR02966">
    <property type="entry name" value="phoR_proteo"/>
    <property type="match status" value="1"/>
</dbReference>
<dbReference type="InterPro" id="IPR003594">
    <property type="entry name" value="HATPase_dom"/>
</dbReference>
<evidence type="ECO:0000256" key="2">
    <source>
        <dbReference type="ARBA" id="ARBA00004236"/>
    </source>
</evidence>
<dbReference type="GO" id="GO:0005886">
    <property type="term" value="C:plasma membrane"/>
    <property type="evidence" value="ECO:0007669"/>
    <property type="project" value="UniProtKB-SubCell"/>
</dbReference>
<evidence type="ECO:0000313" key="17">
    <source>
        <dbReference type="EMBL" id="BBP42885.1"/>
    </source>
</evidence>
<keyword evidence="8 15" id="KW-0812">Transmembrane</keyword>
<evidence type="ECO:0000256" key="5">
    <source>
        <dbReference type="ARBA" id="ARBA00022475"/>
    </source>
</evidence>
<dbReference type="FunFam" id="3.30.565.10:FF:000006">
    <property type="entry name" value="Sensor histidine kinase WalK"/>
    <property type="match status" value="1"/>
</dbReference>
<keyword evidence="7" id="KW-0808">Transferase</keyword>
<dbReference type="SUPFAM" id="SSF47384">
    <property type="entry name" value="Homodimeric domain of signal transducing histidine kinase"/>
    <property type="match status" value="1"/>
</dbReference>
<dbReference type="InterPro" id="IPR036097">
    <property type="entry name" value="HisK_dim/P_sf"/>
</dbReference>
<dbReference type="CDD" id="cd00082">
    <property type="entry name" value="HisKA"/>
    <property type="match status" value="1"/>
</dbReference>
<name>A0A6F8PLC2_9GAMM</name>
<evidence type="ECO:0000256" key="1">
    <source>
        <dbReference type="ARBA" id="ARBA00000085"/>
    </source>
</evidence>
<dbReference type="SUPFAM" id="SSF55874">
    <property type="entry name" value="ATPase domain of HSP90 chaperone/DNA topoisomerase II/histidine kinase"/>
    <property type="match status" value="1"/>
</dbReference>
<dbReference type="InterPro" id="IPR014310">
    <property type="entry name" value="Sig_transdc_His_kinase_PhoR"/>
</dbReference>
<evidence type="ECO:0000256" key="13">
    <source>
        <dbReference type="ARBA" id="ARBA00023012"/>
    </source>
</evidence>
<keyword evidence="6" id="KW-0597">Phosphoprotein</keyword>
<reference evidence="18" key="1">
    <citation type="submission" date="2019-11" db="EMBL/GenBank/DDBJ databases">
        <title>Isolation and characterization of two novel species in the genus Thiomicrorhabdus.</title>
        <authorList>
            <person name="Mochizuki J."/>
            <person name="Kojima H."/>
            <person name="Fukui M."/>
        </authorList>
    </citation>
    <scope>NUCLEOTIDE SEQUENCE [LARGE SCALE GENOMIC DNA]</scope>
    <source>
        <strain evidence="18">AkT22</strain>
    </source>
</reference>
<proteinExistence type="predicted"/>
<dbReference type="GO" id="GO:0000155">
    <property type="term" value="F:phosphorelay sensor kinase activity"/>
    <property type="evidence" value="ECO:0007669"/>
    <property type="project" value="InterPro"/>
</dbReference>
<dbReference type="InterPro" id="IPR004358">
    <property type="entry name" value="Sig_transdc_His_kin-like_C"/>
</dbReference>
<evidence type="ECO:0000256" key="7">
    <source>
        <dbReference type="ARBA" id="ARBA00022679"/>
    </source>
</evidence>
<dbReference type="Gene3D" id="3.30.450.20">
    <property type="entry name" value="PAS domain"/>
    <property type="match status" value="1"/>
</dbReference>
<dbReference type="Pfam" id="PF13596">
    <property type="entry name" value="PAS_10"/>
    <property type="match status" value="1"/>
</dbReference>
<dbReference type="Pfam" id="PF02518">
    <property type="entry name" value="HATPase_c"/>
    <property type="match status" value="1"/>
</dbReference>
<dbReference type="InterPro" id="IPR036890">
    <property type="entry name" value="HATPase_C_sf"/>
</dbReference>
<dbReference type="AlphaFoldDB" id="A0A6F8PLC2"/>
<dbReference type="Pfam" id="PF11808">
    <property type="entry name" value="PhoR"/>
    <property type="match status" value="1"/>
</dbReference>
<evidence type="ECO:0000256" key="12">
    <source>
        <dbReference type="ARBA" id="ARBA00022989"/>
    </source>
</evidence>
<protein>
    <recommendedName>
        <fullName evidence="3">histidine kinase</fullName>
        <ecNumber evidence="3">2.7.13.3</ecNumber>
    </recommendedName>
</protein>
<dbReference type="InterPro" id="IPR003661">
    <property type="entry name" value="HisK_dim/P_dom"/>
</dbReference>
<dbReference type="PANTHER" id="PTHR45453:SF1">
    <property type="entry name" value="PHOSPHATE REGULON SENSOR PROTEIN PHOR"/>
    <property type="match status" value="1"/>
</dbReference>
<dbReference type="SMART" id="SM00387">
    <property type="entry name" value="HATPase_c"/>
    <property type="match status" value="1"/>
</dbReference>
<sequence length="436" mass="50409">MLEFKISNGISRELTWIIVSLWLFLLFAWITDAWIETLIAYVLFYVARNLWSMLKFERWMRGGTQASYPPTSGLWGELSYLVSKKQLALEKHADLINYKSEQFRAASMSLPTAILSLNNQHQIEWFNESAQKILSIRHSDVGRKIETLLRYPDFIRYLKSQNYQTPIFLDALSSQKRVYSCQIFEYYHNHKLVVFEDVNELYNLAQIRRDFVANASHELRTPLTVLSGYLEMMIDMPSEETQMWQKPLDQMFHQAKRMQSIIEDLLTLSSIESDVLLKAPEAVAVDDILQIMARDQLAIYGEDYEWHFEIAEHLGLKGYAEPLKSVFSNLISNAVRYTPKGGKIQVRWYRDQQGAHFEVQDTGIGILKEHIPRLTERFYRVDTARSRDTGGTGLGLAIVKHALEKQGSFLAIESQIGKGSIFSCVFPAERVLTLKD</sequence>
<dbReference type="GO" id="GO:0005524">
    <property type="term" value="F:ATP binding"/>
    <property type="evidence" value="ECO:0007669"/>
    <property type="project" value="UniProtKB-KW"/>
</dbReference>
<keyword evidence="5" id="KW-1003">Cell membrane</keyword>
<evidence type="ECO:0000256" key="6">
    <source>
        <dbReference type="ARBA" id="ARBA00022553"/>
    </source>
</evidence>
<dbReference type="Gene3D" id="3.30.565.10">
    <property type="entry name" value="Histidine kinase-like ATPase, C-terminal domain"/>
    <property type="match status" value="1"/>
</dbReference>
<evidence type="ECO:0000256" key="9">
    <source>
        <dbReference type="ARBA" id="ARBA00022741"/>
    </source>
</evidence>
<evidence type="ECO:0000256" key="10">
    <source>
        <dbReference type="ARBA" id="ARBA00022777"/>
    </source>
</evidence>
<evidence type="ECO:0000256" key="8">
    <source>
        <dbReference type="ARBA" id="ARBA00022692"/>
    </source>
</evidence>
<dbReference type="Gene3D" id="1.10.287.130">
    <property type="match status" value="1"/>
</dbReference>
<keyword evidence="9" id="KW-0547">Nucleotide-binding</keyword>
<dbReference type="PROSITE" id="PS50109">
    <property type="entry name" value="HIS_KIN"/>
    <property type="match status" value="1"/>
</dbReference>
<keyword evidence="18" id="KW-1185">Reference proteome</keyword>
<dbReference type="Proteomes" id="UP000501466">
    <property type="component" value="Chromosome"/>
</dbReference>
<keyword evidence="13" id="KW-0902">Two-component regulatory system</keyword>
<dbReference type="FunFam" id="1.10.287.130:FF:000001">
    <property type="entry name" value="Two-component sensor histidine kinase"/>
    <property type="match status" value="1"/>
</dbReference>
<evidence type="ECO:0000313" key="18">
    <source>
        <dbReference type="Proteomes" id="UP000501466"/>
    </source>
</evidence>